<evidence type="ECO:0000313" key="1">
    <source>
        <dbReference type="Proteomes" id="UP000887569"/>
    </source>
</evidence>
<keyword evidence="1" id="KW-1185">Reference proteome</keyword>
<sequence>VMNTSNGIVVNEYDRRYAENTFLSPFRDNFSYHRPSCTSVDLFLQYSGDSNLTNYADVTSRCIPFASTSSCCIPPLSGMLISRENASDMTPITADVQKAFATQFSTTY</sequence>
<protein>
    <submittedName>
        <fullName evidence="2">Uncharacterized protein</fullName>
    </submittedName>
</protein>
<accession>A0A915AX35</accession>
<evidence type="ECO:0000313" key="2">
    <source>
        <dbReference type="WBParaSite" id="PgR019_g021_t01"/>
    </source>
</evidence>
<dbReference type="WBParaSite" id="PgR019_g021_t01">
    <property type="protein sequence ID" value="PgR019_g021_t01"/>
    <property type="gene ID" value="PgR019_g021"/>
</dbReference>
<proteinExistence type="predicted"/>
<organism evidence="1 2">
    <name type="scientific">Parascaris univalens</name>
    <name type="common">Nematode worm</name>
    <dbReference type="NCBI Taxonomy" id="6257"/>
    <lineage>
        <taxon>Eukaryota</taxon>
        <taxon>Metazoa</taxon>
        <taxon>Ecdysozoa</taxon>
        <taxon>Nematoda</taxon>
        <taxon>Chromadorea</taxon>
        <taxon>Rhabditida</taxon>
        <taxon>Spirurina</taxon>
        <taxon>Ascaridomorpha</taxon>
        <taxon>Ascaridoidea</taxon>
        <taxon>Ascarididae</taxon>
        <taxon>Parascaris</taxon>
    </lineage>
</organism>
<dbReference type="Proteomes" id="UP000887569">
    <property type="component" value="Unplaced"/>
</dbReference>
<dbReference type="AlphaFoldDB" id="A0A915AX35"/>
<reference evidence="2" key="1">
    <citation type="submission" date="2022-11" db="UniProtKB">
        <authorList>
            <consortium name="WormBaseParasite"/>
        </authorList>
    </citation>
    <scope>IDENTIFICATION</scope>
</reference>
<name>A0A915AX35_PARUN</name>